<protein>
    <recommendedName>
        <fullName evidence="5">Laminin EGF-like domain-containing protein</fullName>
    </recommendedName>
</protein>
<dbReference type="InterPro" id="IPR042635">
    <property type="entry name" value="MEGF10/SREC1/2-like"/>
</dbReference>
<evidence type="ECO:0000256" key="4">
    <source>
        <dbReference type="ARBA" id="ARBA00023157"/>
    </source>
</evidence>
<keyword evidence="2" id="KW-0732">Signal</keyword>
<dbReference type="Gene3D" id="2.170.300.10">
    <property type="entry name" value="Tie2 ligand-binding domain superfamily"/>
    <property type="match status" value="1"/>
</dbReference>
<evidence type="ECO:0000256" key="1">
    <source>
        <dbReference type="ARBA" id="ARBA00022536"/>
    </source>
</evidence>
<keyword evidence="3" id="KW-0677">Repeat</keyword>
<reference evidence="6" key="1">
    <citation type="submission" date="2016-05" db="EMBL/GenBank/DDBJ databases">
        <authorList>
            <person name="Lavstsen T."/>
            <person name="Jespersen J.S."/>
        </authorList>
    </citation>
    <scope>NUCLEOTIDE SEQUENCE</scope>
    <source>
        <tissue evidence="6">Brain</tissue>
    </source>
</reference>
<name>A0A1A8FTR1_9TELE</name>
<reference evidence="6" key="2">
    <citation type="submission" date="2016-06" db="EMBL/GenBank/DDBJ databases">
        <title>The genome of a short-lived fish provides insights into sex chromosome evolution and the genetic control of aging.</title>
        <authorList>
            <person name="Reichwald K."/>
            <person name="Felder M."/>
            <person name="Petzold A."/>
            <person name="Koch P."/>
            <person name="Groth M."/>
            <person name="Platzer M."/>
        </authorList>
    </citation>
    <scope>NUCLEOTIDE SEQUENCE</scope>
    <source>
        <tissue evidence="6">Brain</tissue>
    </source>
</reference>
<dbReference type="AlphaFoldDB" id="A0A1A8FTR1"/>
<proteinExistence type="predicted"/>
<keyword evidence="4" id="KW-1015">Disulfide bond</keyword>
<keyword evidence="1" id="KW-0245">EGF-like domain</keyword>
<feature type="non-terminal residue" evidence="6">
    <location>
        <position position="1"/>
    </location>
</feature>
<evidence type="ECO:0000259" key="5">
    <source>
        <dbReference type="Pfam" id="PF00053"/>
    </source>
</evidence>
<feature type="domain" description="Laminin EGF-like" evidence="5">
    <location>
        <begin position="56"/>
        <end position="93"/>
    </location>
</feature>
<accession>A0A1A8FTR1</accession>
<evidence type="ECO:0000256" key="2">
    <source>
        <dbReference type="ARBA" id="ARBA00022729"/>
    </source>
</evidence>
<dbReference type="GO" id="GO:0005044">
    <property type="term" value="F:scavenger receptor activity"/>
    <property type="evidence" value="ECO:0007669"/>
    <property type="project" value="InterPro"/>
</dbReference>
<gene>
    <name evidence="6" type="primary">Nfu_g_1_000732</name>
</gene>
<dbReference type="EMBL" id="HAEB01015721">
    <property type="protein sequence ID" value="SBQ62248.1"/>
    <property type="molecule type" value="Transcribed_RNA"/>
</dbReference>
<dbReference type="FunFam" id="2.170.300.10:FF:000041">
    <property type="entry name" value="Tyrosine protein kinase receptor tie-1, putative"/>
    <property type="match status" value="1"/>
</dbReference>
<dbReference type="InterPro" id="IPR002049">
    <property type="entry name" value="LE_dom"/>
</dbReference>
<sequence length="173" mass="18851">SSTASLNRPSLLHNVGNENSIEQQEYIYSNCDILSLCLRCLACEAGSFGLSCAKLCDCVEKAPCDPSTGRCLCPSGRWGPRCEKACDSDHFGPNCSLLCRCFHGAHCDWVNGRCLCPLTWLGPTCSEALLHQTSGASSFSVSHRRRRTRAEVQTPERTHTVGLGLAKLHSDHP</sequence>
<organism evidence="6">
    <name type="scientific">Nothobranchius korthausae</name>
    <dbReference type="NCBI Taxonomy" id="1143690"/>
    <lineage>
        <taxon>Eukaryota</taxon>
        <taxon>Metazoa</taxon>
        <taxon>Chordata</taxon>
        <taxon>Craniata</taxon>
        <taxon>Vertebrata</taxon>
        <taxon>Euteleostomi</taxon>
        <taxon>Actinopterygii</taxon>
        <taxon>Neopterygii</taxon>
        <taxon>Teleostei</taxon>
        <taxon>Neoteleostei</taxon>
        <taxon>Acanthomorphata</taxon>
        <taxon>Ovalentaria</taxon>
        <taxon>Atherinomorphae</taxon>
        <taxon>Cyprinodontiformes</taxon>
        <taxon>Nothobranchiidae</taxon>
        <taxon>Nothobranchius</taxon>
    </lineage>
</organism>
<feature type="non-terminal residue" evidence="6">
    <location>
        <position position="173"/>
    </location>
</feature>
<evidence type="ECO:0000256" key="3">
    <source>
        <dbReference type="ARBA" id="ARBA00022737"/>
    </source>
</evidence>
<evidence type="ECO:0000313" key="6">
    <source>
        <dbReference type="EMBL" id="SBQ62248.1"/>
    </source>
</evidence>
<dbReference type="Pfam" id="PF00053">
    <property type="entry name" value="EGF_laminin"/>
    <property type="match status" value="1"/>
</dbReference>
<dbReference type="PANTHER" id="PTHR24043">
    <property type="entry name" value="SCAVENGER RECEPTOR CLASS F"/>
    <property type="match status" value="1"/>
</dbReference>